<keyword evidence="5 9" id="KW-0627">Porphyrin biosynthesis</keyword>
<comment type="function">
    <text evidence="6 9">Catalyzes cyclization of the linear tetrapyrrole, hydroxymethylbilane, to the macrocyclic uroporphyrinogen III.</text>
</comment>
<evidence type="ECO:0000256" key="2">
    <source>
        <dbReference type="ARBA" id="ARBA00008133"/>
    </source>
</evidence>
<dbReference type="CDD" id="cd06578">
    <property type="entry name" value="HemD"/>
    <property type="match status" value="1"/>
</dbReference>
<comment type="similarity">
    <text evidence="2 9">Belongs to the uroporphyrinogen-III synthase family.</text>
</comment>
<comment type="catalytic activity">
    <reaction evidence="8 9">
        <text>hydroxymethylbilane = uroporphyrinogen III + H2O</text>
        <dbReference type="Rhea" id="RHEA:18965"/>
        <dbReference type="ChEBI" id="CHEBI:15377"/>
        <dbReference type="ChEBI" id="CHEBI:57308"/>
        <dbReference type="ChEBI" id="CHEBI:57845"/>
        <dbReference type="EC" id="4.2.1.75"/>
    </reaction>
</comment>
<evidence type="ECO:0000256" key="7">
    <source>
        <dbReference type="ARBA" id="ARBA00040167"/>
    </source>
</evidence>
<name>A0ABZ0QCA1_9VIBR</name>
<reference evidence="11 12" key="1">
    <citation type="submission" date="2023-11" db="EMBL/GenBank/DDBJ databases">
        <title>Plant-associative lifestyle of Vibrio porteresiae and its evolutionary dynamics.</title>
        <authorList>
            <person name="Rameshkumar N."/>
            <person name="Kirti K."/>
        </authorList>
    </citation>
    <scope>NUCLEOTIDE SEQUENCE [LARGE SCALE GENOMIC DNA]</scope>
    <source>
        <strain evidence="11 12">MSSRF30</strain>
    </source>
</reference>
<dbReference type="InterPro" id="IPR039793">
    <property type="entry name" value="UROS/Hem4"/>
</dbReference>
<proteinExistence type="inferred from homology"/>
<evidence type="ECO:0000256" key="1">
    <source>
        <dbReference type="ARBA" id="ARBA00004772"/>
    </source>
</evidence>
<gene>
    <name evidence="11" type="ORF">R8Z52_01780</name>
</gene>
<dbReference type="SUPFAM" id="SSF69618">
    <property type="entry name" value="HemD-like"/>
    <property type="match status" value="1"/>
</dbReference>
<organism evidence="11 12">
    <name type="scientific">Vibrio porteresiae DSM 19223</name>
    <dbReference type="NCBI Taxonomy" id="1123496"/>
    <lineage>
        <taxon>Bacteria</taxon>
        <taxon>Pseudomonadati</taxon>
        <taxon>Pseudomonadota</taxon>
        <taxon>Gammaproteobacteria</taxon>
        <taxon>Vibrionales</taxon>
        <taxon>Vibrionaceae</taxon>
        <taxon>Vibrio</taxon>
    </lineage>
</organism>
<dbReference type="EMBL" id="CP138203">
    <property type="protein sequence ID" value="WPC74035.1"/>
    <property type="molecule type" value="Genomic_DNA"/>
</dbReference>
<dbReference type="InterPro" id="IPR036108">
    <property type="entry name" value="4pyrrol_syn_uPrphyn_synt_sf"/>
</dbReference>
<dbReference type="InterPro" id="IPR003754">
    <property type="entry name" value="4pyrrol_synth_uPrphyn_synth"/>
</dbReference>
<evidence type="ECO:0000313" key="12">
    <source>
        <dbReference type="Proteomes" id="UP001304071"/>
    </source>
</evidence>
<evidence type="ECO:0000256" key="6">
    <source>
        <dbReference type="ARBA" id="ARBA00037589"/>
    </source>
</evidence>
<dbReference type="GO" id="GO:0004852">
    <property type="term" value="F:uroporphyrinogen-III synthase activity"/>
    <property type="evidence" value="ECO:0007669"/>
    <property type="project" value="UniProtKB-EC"/>
</dbReference>
<dbReference type="NCBIfam" id="NF004585">
    <property type="entry name" value="PRK05928.2-2"/>
    <property type="match status" value="1"/>
</dbReference>
<dbReference type="PANTHER" id="PTHR38042:SF1">
    <property type="entry name" value="UROPORPHYRINOGEN-III SYNTHASE, CHLOROPLASTIC"/>
    <property type="match status" value="1"/>
</dbReference>
<sequence>MPVVLVTRPEQAGVELCQQLNQLGVTTIYHPLLDIIPGSELKDLATTLQQHDLVIAVSQHAVEQSHLYLQAHQQSWPTTCRYVAIGQKTAQSLSKVTGQTVNYPSVSDSEHFLALDEFRSITQSKVVILRGNGGRELIYDTLTHLGAKVSYKEVYRRVERPFDAQACLAQWQKAQVDTMIVTSSQQLTYFVSQFGSQLSEWIKQLHLLVPSDRTAQEARLMGFIDVIATGSASNSALVAALQP</sequence>
<evidence type="ECO:0000259" key="10">
    <source>
        <dbReference type="Pfam" id="PF02602"/>
    </source>
</evidence>
<comment type="pathway">
    <text evidence="1 9">Porphyrin-containing compound metabolism; protoporphyrin-IX biosynthesis; coproporphyrinogen-III from 5-aminolevulinate: step 3/4.</text>
</comment>
<evidence type="ECO:0000256" key="5">
    <source>
        <dbReference type="ARBA" id="ARBA00023244"/>
    </source>
</evidence>
<protein>
    <recommendedName>
        <fullName evidence="7 9">Uroporphyrinogen-III synthase</fullName>
        <ecNumber evidence="3 9">4.2.1.75</ecNumber>
    </recommendedName>
</protein>
<dbReference type="RefSeq" id="WP_261894059.1">
    <property type="nucleotide sequence ID" value="NZ_AP024895.1"/>
</dbReference>
<dbReference type="Gene3D" id="3.40.50.10090">
    <property type="match status" value="2"/>
</dbReference>
<evidence type="ECO:0000256" key="3">
    <source>
        <dbReference type="ARBA" id="ARBA00013109"/>
    </source>
</evidence>
<dbReference type="EC" id="4.2.1.75" evidence="3 9"/>
<evidence type="ECO:0000256" key="8">
    <source>
        <dbReference type="ARBA" id="ARBA00048617"/>
    </source>
</evidence>
<keyword evidence="12" id="KW-1185">Reference proteome</keyword>
<keyword evidence="4 9" id="KW-0456">Lyase</keyword>
<dbReference type="Proteomes" id="UP001304071">
    <property type="component" value="Chromosome 1"/>
</dbReference>
<evidence type="ECO:0000256" key="4">
    <source>
        <dbReference type="ARBA" id="ARBA00023239"/>
    </source>
</evidence>
<evidence type="ECO:0000256" key="9">
    <source>
        <dbReference type="RuleBase" id="RU366031"/>
    </source>
</evidence>
<accession>A0ABZ0QCA1</accession>
<dbReference type="Pfam" id="PF02602">
    <property type="entry name" value="HEM4"/>
    <property type="match status" value="1"/>
</dbReference>
<evidence type="ECO:0000313" key="11">
    <source>
        <dbReference type="EMBL" id="WPC74035.1"/>
    </source>
</evidence>
<dbReference type="PANTHER" id="PTHR38042">
    <property type="entry name" value="UROPORPHYRINOGEN-III SYNTHASE, CHLOROPLASTIC"/>
    <property type="match status" value="1"/>
</dbReference>
<feature type="domain" description="Tetrapyrrole biosynthesis uroporphyrinogen III synthase" evidence="10">
    <location>
        <begin position="16"/>
        <end position="234"/>
    </location>
</feature>